<feature type="domain" description="PB1-like" evidence="1">
    <location>
        <begin position="2"/>
        <end position="97"/>
    </location>
</feature>
<sequence>MKVSLHYGGVMERKDNNFFYRGGFLNKDIAIDPDYMTWSMFQGFCEDIGSNGKVKHVWYKLPQESIDLVKVVSEVTLDAFINQMCSEAMKVGGVDIYI</sequence>
<proteinExistence type="predicted"/>
<dbReference type="Pfam" id="PF26130">
    <property type="entry name" value="PB1-like"/>
    <property type="match status" value="1"/>
</dbReference>
<dbReference type="InterPro" id="IPR058594">
    <property type="entry name" value="PB1-like_dom_pln"/>
</dbReference>
<protein>
    <recommendedName>
        <fullName evidence="1">PB1-like domain-containing protein</fullName>
    </recommendedName>
</protein>
<accession>A0A3P6G4M1</accession>
<evidence type="ECO:0000313" key="2">
    <source>
        <dbReference type="EMBL" id="VDD54524.1"/>
    </source>
</evidence>
<dbReference type="EMBL" id="LR031879">
    <property type="protein sequence ID" value="VDD54524.1"/>
    <property type="molecule type" value="Genomic_DNA"/>
</dbReference>
<reference evidence="2" key="1">
    <citation type="submission" date="2018-11" db="EMBL/GenBank/DDBJ databases">
        <authorList>
            <consortium name="Genoscope - CEA"/>
            <person name="William W."/>
        </authorList>
    </citation>
    <scope>NUCLEOTIDE SEQUENCE</scope>
</reference>
<name>A0A3P6G4M1_BRAOL</name>
<gene>
    <name evidence="2" type="ORF">BOLC8T47753H</name>
</gene>
<organism evidence="2">
    <name type="scientific">Brassica oleracea</name>
    <name type="common">Wild cabbage</name>
    <dbReference type="NCBI Taxonomy" id="3712"/>
    <lineage>
        <taxon>Eukaryota</taxon>
        <taxon>Viridiplantae</taxon>
        <taxon>Streptophyta</taxon>
        <taxon>Embryophyta</taxon>
        <taxon>Tracheophyta</taxon>
        <taxon>Spermatophyta</taxon>
        <taxon>Magnoliopsida</taxon>
        <taxon>eudicotyledons</taxon>
        <taxon>Gunneridae</taxon>
        <taxon>Pentapetalae</taxon>
        <taxon>rosids</taxon>
        <taxon>malvids</taxon>
        <taxon>Brassicales</taxon>
        <taxon>Brassicaceae</taxon>
        <taxon>Brassiceae</taxon>
        <taxon>Brassica</taxon>
    </lineage>
</organism>
<evidence type="ECO:0000259" key="1">
    <source>
        <dbReference type="Pfam" id="PF26130"/>
    </source>
</evidence>
<dbReference type="AlphaFoldDB" id="A0A3P6G4M1"/>